<evidence type="ECO:0000313" key="4">
    <source>
        <dbReference type="Proteomes" id="UP001549320"/>
    </source>
</evidence>
<dbReference type="SUPFAM" id="SSF53474">
    <property type="entry name" value="alpha/beta-Hydrolases"/>
    <property type="match status" value="1"/>
</dbReference>
<dbReference type="Pfam" id="PF00561">
    <property type="entry name" value="Abhydrolase_1"/>
    <property type="match status" value="1"/>
</dbReference>
<dbReference type="PRINTS" id="PR00111">
    <property type="entry name" value="ABHYDROLASE"/>
</dbReference>
<evidence type="ECO:0000313" key="3">
    <source>
        <dbReference type="EMBL" id="MET4576714.1"/>
    </source>
</evidence>
<dbReference type="InterPro" id="IPR050266">
    <property type="entry name" value="AB_hydrolase_sf"/>
</dbReference>
<proteinExistence type="predicted"/>
<reference evidence="3 4" key="1">
    <citation type="submission" date="2024-06" db="EMBL/GenBank/DDBJ databases">
        <title>Sorghum-associated microbial communities from plants grown in Nebraska, USA.</title>
        <authorList>
            <person name="Schachtman D."/>
        </authorList>
    </citation>
    <scope>NUCLEOTIDE SEQUENCE [LARGE SCALE GENOMIC DNA]</scope>
    <source>
        <strain evidence="3 4">2709</strain>
    </source>
</reference>
<dbReference type="Gene3D" id="3.40.50.1820">
    <property type="entry name" value="alpha/beta hydrolase"/>
    <property type="match status" value="1"/>
</dbReference>
<evidence type="ECO:0000259" key="2">
    <source>
        <dbReference type="Pfam" id="PF00561"/>
    </source>
</evidence>
<dbReference type="PRINTS" id="PR00412">
    <property type="entry name" value="EPOXHYDRLASE"/>
</dbReference>
<feature type="domain" description="AB hydrolase-1" evidence="2">
    <location>
        <begin position="37"/>
        <end position="260"/>
    </location>
</feature>
<sequence length="278" mass="30144">MTQSNTSPLPASTFPAKEVAVEGARLWVMDSGGEGTPLILLHANTSTVASWHEQFVAFHGAGYRVIAFDRRGWGKSMADPATGPQPGSIAEDLEGLVNALGLEKFHLLGIAGGGFAALDYAAWKPSRLLKLVIAGSNGKFTEPEMQDFYARIAVPGLTGRLEVRPYLEVGVAYRSENPEGFQRFIAMEHSSRQEGAPEQALRTPNTFAKISTIATQTLVLMGGSDLLAPPALMKTWARHLQRAQFALIGDAGHSINWERPDEFNQIVLEFLSQPVSTN</sequence>
<dbReference type="InterPro" id="IPR000639">
    <property type="entry name" value="Epox_hydrolase-like"/>
</dbReference>
<comment type="caution">
    <text evidence="3">The sequence shown here is derived from an EMBL/GenBank/DDBJ whole genome shotgun (WGS) entry which is preliminary data.</text>
</comment>
<protein>
    <submittedName>
        <fullName evidence="3">Pimeloyl-ACP methyl ester carboxylesterase</fullName>
    </submittedName>
</protein>
<keyword evidence="1" id="KW-0378">Hydrolase</keyword>
<dbReference type="RefSeq" id="WP_354442778.1">
    <property type="nucleotide sequence ID" value="NZ_JBEPSH010000003.1"/>
</dbReference>
<dbReference type="PANTHER" id="PTHR43798">
    <property type="entry name" value="MONOACYLGLYCEROL LIPASE"/>
    <property type="match status" value="1"/>
</dbReference>
<dbReference type="PANTHER" id="PTHR43798:SF31">
    <property type="entry name" value="AB HYDROLASE SUPERFAMILY PROTEIN YCLE"/>
    <property type="match status" value="1"/>
</dbReference>
<gene>
    <name evidence="3" type="ORF">ABIE13_001823</name>
</gene>
<organism evidence="3 4">
    <name type="scientific">Ottowia thiooxydans</name>
    <dbReference type="NCBI Taxonomy" id="219182"/>
    <lineage>
        <taxon>Bacteria</taxon>
        <taxon>Pseudomonadati</taxon>
        <taxon>Pseudomonadota</taxon>
        <taxon>Betaproteobacteria</taxon>
        <taxon>Burkholderiales</taxon>
        <taxon>Comamonadaceae</taxon>
        <taxon>Ottowia</taxon>
    </lineage>
</organism>
<dbReference type="InterPro" id="IPR029058">
    <property type="entry name" value="AB_hydrolase_fold"/>
</dbReference>
<accession>A0ABV2Q6Q2</accession>
<dbReference type="InterPro" id="IPR000073">
    <property type="entry name" value="AB_hydrolase_1"/>
</dbReference>
<keyword evidence="4" id="KW-1185">Reference proteome</keyword>
<dbReference type="EMBL" id="JBEPSH010000003">
    <property type="protein sequence ID" value="MET4576714.1"/>
    <property type="molecule type" value="Genomic_DNA"/>
</dbReference>
<name>A0ABV2Q6Q2_9BURK</name>
<evidence type="ECO:0000256" key="1">
    <source>
        <dbReference type="ARBA" id="ARBA00022801"/>
    </source>
</evidence>
<dbReference type="Proteomes" id="UP001549320">
    <property type="component" value="Unassembled WGS sequence"/>
</dbReference>